<evidence type="ECO:0000256" key="1">
    <source>
        <dbReference type="SAM" id="MobiDB-lite"/>
    </source>
</evidence>
<proteinExistence type="predicted"/>
<dbReference type="PANTHER" id="PTHR46082:SF6">
    <property type="entry name" value="AAA+ ATPASE DOMAIN-CONTAINING PROTEIN-RELATED"/>
    <property type="match status" value="1"/>
</dbReference>
<keyword evidence="3" id="KW-1185">Reference proteome</keyword>
<dbReference type="SMART" id="SM00028">
    <property type="entry name" value="TPR"/>
    <property type="match status" value="5"/>
</dbReference>
<dbReference type="InterPro" id="IPR027417">
    <property type="entry name" value="P-loop_NTPase"/>
</dbReference>
<dbReference type="InterPro" id="IPR011990">
    <property type="entry name" value="TPR-like_helical_dom_sf"/>
</dbReference>
<protein>
    <submittedName>
        <fullName evidence="2">TPR-like protein</fullName>
    </submittedName>
</protein>
<dbReference type="RefSeq" id="XP_033677299.1">
    <property type="nucleotide sequence ID" value="XM_033834598.1"/>
</dbReference>
<reference evidence="2" key="1">
    <citation type="journal article" date="2020" name="Stud. Mycol.">
        <title>101 Dothideomycetes genomes: a test case for predicting lifestyles and emergence of pathogens.</title>
        <authorList>
            <person name="Haridas S."/>
            <person name="Albert R."/>
            <person name="Binder M."/>
            <person name="Bloem J."/>
            <person name="Labutti K."/>
            <person name="Salamov A."/>
            <person name="Andreopoulos B."/>
            <person name="Baker S."/>
            <person name="Barry K."/>
            <person name="Bills G."/>
            <person name="Bluhm B."/>
            <person name="Cannon C."/>
            <person name="Castanera R."/>
            <person name="Culley D."/>
            <person name="Daum C."/>
            <person name="Ezra D."/>
            <person name="Gonzalez J."/>
            <person name="Henrissat B."/>
            <person name="Kuo A."/>
            <person name="Liang C."/>
            <person name="Lipzen A."/>
            <person name="Lutzoni F."/>
            <person name="Magnuson J."/>
            <person name="Mondo S."/>
            <person name="Nolan M."/>
            <person name="Ohm R."/>
            <person name="Pangilinan J."/>
            <person name="Park H.-J."/>
            <person name="Ramirez L."/>
            <person name="Alfaro M."/>
            <person name="Sun H."/>
            <person name="Tritt A."/>
            <person name="Yoshinaga Y."/>
            <person name="Zwiers L.-H."/>
            <person name="Turgeon B."/>
            <person name="Goodwin S."/>
            <person name="Spatafora J."/>
            <person name="Crous P."/>
            <person name="Grigoriev I."/>
        </authorList>
    </citation>
    <scope>NUCLEOTIDE SEQUENCE</scope>
    <source>
        <strain evidence="2">CBS 122368</strain>
    </source>
</reference>
<evidence type="ECO:0000313" key="2">
    <source>
        <dbReference type="EMBL" id="KAF2242295.1"/>
    </source>
</evidence>
<dbReference type="GeneID" id="54587928"/>
<dbReference type="Gene3D" id="3.40.50.300">
    <property type="entry name" value="P-loop containing nucleotide triphosphate hydrolases"/>
    <property type="match status" value="1"/>
</dbReference>
<dbReference type="Pfam" id="PF13374">
    <property type="entry name" value="TPR_10"/>
    <property type="match status" value="2"/>
</dbReference>
<dbReference type="EMBL" id="ML987208">
    <property type="protein sequence ID" value="KAF2242295.1"/>
    <property type="molecule type" value="Genomic_DNA"/>
</dbReference>
<dbReference type="Pfam" id="PF13424">
    <property type="entry name" value="TPR_12"/>
    <property type="match status" value="3"/>
</dbReference>
<gene>
    <name evidence="2" type="ORF">BU26DRAFT_584490</name>
</gene>
<name>A0A6A6HVU4_9PLEO</name>
<sequence length="754" mass="85265">MLLDRIHEKCSPPAPRIALFGLGGHRKSQLAIEHCYRTIKQSPETWVFWVHASNAARFEESYQDIASSVEVPGRQNPTADVFQLVHDWLRDERNGKWVLVLDNADDARFLLEARSAGRDGPTNDLEVRSSQPLVTYVPQCKNGSVLVTTRSRNVALQLVEECDIVAVEPMDKKDAQALLQKKLGRQDSSEEVIELAAALEFIPLAMVQAAAYISQRRPRCSVQQYLRDFRRIDRKRTSLLDCEGGQLRRDWEAESSVIITWQVSFNHIRDIRPSAADLLALMSFYDRQGIPEALLRNRAEQEIAQQSQEERDSDYNDWGEDEDNVLRSSASEGFEADVLTLRDYSFISVNADGATFEMPSQVQLATRKWLEVHGQLENWKRQFVRNLCEAFPTGEYENWARCQTLFPHAKSAAEQPPKGDDALADWATILHRAAWYAWRMGNGIDAEKMSVQAMNARRKTFGREHQDTLSSMAMVGLAYKLIGRWDAAEALEVEVMEISKTQLGADHPDALTSIANLASTYRNQGRWDAAEALEVEVIEARKAKLGAHHPDMLTIMANLASTYREQGRWEAAEELEVQAMETRKKVLGPEHPDTLTSVSNLGLVLESQGKYEEAEAMQRQALEGYKKVLGPEHPDTLTSVSNLGLVLESQGKYEEAEAMQRQALEGWEKVLGLEHPYTLTSVNNLGSVLKMQGKYEEAEVMHRRALEAMERVLGLEHPYTLTSVNNLGSVLEMQGKYEEAEAMHRRALEAREKT</sequence>
<dbReference type="PRINTS" id="PR00381">
    <property type="entry name" value="KINESINLIGHT"/>
</dbReference>
<dbReference type="InterPro" id="IPR019734">
    <property type="entry name" value="TPR_rpt"/>
</dbReference>
<dbReference type="AlphaFoldDB" id="A0A6A6HVU4"/>
<evidence type="ECO:0000313" key="3">
    <source>
        <dbReference type="Proteomes" id="UP000800094"/>
    </source>
</evidence>
<accession>A0A6A6HVU4</accession>
<dbReference type="SUPFAM" id="SSF52540">
    <property type="entry name" value="P-loop containing nucleoside triphosphate hydrolases"/>
    <property type="match status" value="1"/>
</dbReference>
<dbReference type="InterPro" id="IPR053137">
    <property type="entry name" value="NLR-like"/>
</dbReference>
<organism evidence="2 3">
    <name type="scientific">Trematosphaeria pertusa</name>
    <dbReference type="NCBI Taxonomy" id="390896"/>
    <lineage>
        <taxon>Eukaryota</taxon>
        <taxon>Fungi</taxon>
        <taxon>Dikarya</taxon>
        <taxon>Ascomycota</taxon>
        <taxon>Pezizomycotina</taxon>
        <taxon>Dothideomycetes</taxon>
        <taxon>Pleosporomycetidae</taxon>
        <taxon>Pleosporales</taxon>
        <taxon>Massarineae</taxon>
        <taxon>Trematosphaeriaceae</taxon>
        <taxon>Trematosphaeria</taxon>
    </lineage>
</organism>
<feature type="region of interest" description="Disordered" evidence="1">
    <location>
        <begin position="301"/>
        <end position="322"/>
    </location>
</feature>
<dbReference type="Proteomes" id="UP000800094">
    <property type="component" value="Unassembled WGS sequence"/>
</dbReference>
<dbReference type="SUPFAM" id="SSF48452">
    <property type="entry name" value="TPR-like"/>
    <property type="match status" value="3"/>
</dbReference>
<dbReference type="OrthoDB" id="20872at2759"/>
<dbReference type="PANTHER" id="PTHR46082">
    <property type="entry name" value="ATP/GTP-BINDING PROTEIN-RELATED"/>
    <property type="match status" value="1"/>
</dbReference>
<dbReference type="Gene3D" id="1.25.40.10">
    <property type="entry name" value="Tetratricopeptide repeat domain"/>
    <property type="match status" value="2"/>
</dbReference>
<dbReference type="PROSITE" id="PS50293">
    <property type="entry name" value="TPR_REGION"/>
    <property type="match status" value="1"/>
</dbReference>